<dbReference type="GO" id="GO:0004560">
    <property type="term" value="F:alpha-L-fucosidase activity"/>
    <property type="evidence" value="ECO:0007669"/>
    <property type="project" value="InterPro"/>
</dbReference>
<sequence>MKTKIILIAFLSACWIWQGTAQTDEKERIPLKHGAHYTGKRTDADMKRWREYGLGQFIHWGVYAIPGGQWKGKTSTYAAEWFRSSGLITKNEYDNLYKEFNPVAFNAEQWAKQAKQMGARYMIFTTKHHDGFCLWPSKYTGYTIANTPYKKDIVKELVDAYTAEGIDVYLYFSIIDWNHPGYQAGKGITSEDRKNWENYNPFRNEKEKAGYETFKEFTRNQLIELLTNYPKVKGLWFDGSWDGAWMKEAAWVDVLGEELRAMHPGLIIGSRFRADENGNRHVDTNGDLIDDYDQRFERSLPSTLTETEGNDWDCVMTIPENQWGYHRDWSLSYVKTPYDLIEMLVKANSLDGNFVINFGPDGKGNIRKEETEIAREIGNWMTVNRDAIYGAHHSALEKQDWGYSTQKGDTIYLSVFNKPMNNLLRVKIPRSKNKDMIFVIEKVEFLSTREPALVKGDGKANTYYRDKSGFSYYDIILPEKVQKAGQPFVIVIRLKEINKNNQEAYQQAIT</sequence>
<evidence type="ECO:0000313" key="8">
    <source>
        <dbReference type="EMBL" id="KAA6352373.1"/>
    </source>
</evidence>
<proteinExistence type="inferred from homology"/>
<dbReference type="InterPro" id="IPR016286">
    <property type="entry name" value="FUC_metazoa-typ"/>
</dbReference>
<comment type="similarity">
    <text evidence="2">Belongs to the glycosyl hydrolase 29 family.</text>
</comment>
<organism evidence="8">
    <name type="scientific">termite gut metagenome</name>
    <dbReference type="NCBI Taxonomy" id="433724"/>
    <lineage>
        <taxon>unclassified sequences</taxon>
        <taxon>metagenomes</taxon>
        <taxon>organismal metagenomes</taxon>
    </lineage>
</organism>
<comment type="function">
    <text evidence="1">Alpha-L-fucosidase is responsible for hydrolyzing the alpha-1,6-linked fucose joined to the reducing-end N-acetylglucosamine of the carbohydrate moieties of glycoproteins.</text>
</comment>
<dbReference type="InterPro" id="IPR017853">
    <property type="entry name" value="GH"/>
</dbReference>
<evidence type="ECO:0000256" key="2">
    <source>
        <dbReference type="ARBA" id="ARBA00007951"/>
    </source>
</evidence>
<keyword evidence="4" id="KW-0732">Signal</keyword>
<feature type="domain" description="Glycoside hydrolase family 29 N-terminal" evidence="7">
    <location>
        <begin position="45"/>
        <end position="384"/>
    </location>
</feature>
<dbReference type="PANTHER" id="PTHR10030">
    <property type="entry name" value="ALPHA-L-FUCOSIDASE"/>
    <property type="match status" value="1"/>
</dbReference>
<keyword evidence="5" id="KW-0378">Hydrolase</keyword>
<dbReference type="GO" id="GO:0005764">
    <property type="term" value="C:lysosome"/>
    <property type="evidence" value="ECO:0007669"/>
    <property type="project" value="TreeGrafter"/>
</dbReference>
<dbReference type="PANTHER" id="PTHR10030:SF37">
    <property type="entry name" value="ALPHA-L-FUCOSIDASE-RELATED"/>
    <property type="match status" value="1"/>
</dbReference>
<dbReference type="Pfam" id="PF01120">
    <property type="entry name" value="Alpha_L_fucos"/>
    <property type="match status" value="1"/>
</dbReference>
<evidence type="ECO:0000256" key="6">
    <source>
        <dbReference type="ARBA" id="ARBA00023295"/>
    </source>
</evidence>
<evidence type="ECO:0000256" key="3">
    <source>
        <dbReference type="ARBA" id="ARBA00012662"/>
    </source>
</evidence>
<dbReference type="InterPro" id="IPR057739">
    <property type="entry name" value="Glyco_hydro_29_N"/>
</dbReference>
<comment type="caution">
    <text evidence="8">The sequence shown here is derived from an EMBL/GenBank/DDBJ whole genome shotgun (WGS) entry which is preliminary data.</text>
</comment>
<dbReference type="SMART" id="SM00812">
    <property type="entry name" value="Alpha_L_fucos"/>
    <property type="match status" value="1"/>
</dbReference>
<evidence type="ECO:0000256" key="5">
    <source>
        <dbReference type="ARBA" id="ARBA00022801"/>
    </source>
</evidence>
<dbReference type="PRINTS" id="PR00741">
    <property type="entry name" value="GLHYDRLASE29"/>
</dbReference>
<dbReference type="Gene3D" id="3.20.20.80">
    <property type="entry name" value="Glycosidases"/>
    <property type="match status" value="1"/>
</dbReference>
<keyword evidence="6" id="KW-0326">Glycosidase</keyword>
<dbReference type="GO" id="GO:0006004">
    <property type="term" value="P:fucose metabolic process"/>
    <property type="evidence" value="ECO:0007669"/>
    <property type="project" value="InterPro"/>
</dbReference>
<dbReference type="InterPro" id="IPR000933">
    <property type="entry name" value="Glyco_hydro_29"/>
</dbReference>
<evidence type="ECO:0000256" key="4">
    <source>
        <dbReference type="ARBA" id="ARBA00022729"/>
    </source>
</evidence>
<dbReference type="AlphaFoldDB" id="A0A5J4T3U1"/>
<dbReference type="EC" id="3.2.1.51" evidence="3"/>
<dbReference type="PIRSF" id="PIRSF001092">
    <property type="entry name" value="Alpha-L-fucosidase"/>
    <property type="match status" value="1"/>
</dbReference>
<evidence type="ECO:0000259" key="7">
    <source>
        <dbReference type="Pfam" id="PF01120"/>
    </source>
</evidence>
<dbReference type="Gene3D" id="2.60.40.1180">
    <property type="entry name" value="Golgi alpha-mannosidase II"/>
    <property type="match status" value="1"/>
</dbReference>
<dbReference type="EMBL" id="SNRY01000003">
    <property type="protein sequence ID" value="KAA6352373.1"/>
    <property type="molecule type" value="Genomic_DNA"/>
</dbReference>
<dbReference type="SUPFAM" id="SSF51445">
    <property type="entry name" value="(Trans)glycosidases"/>
    <property type="match status" value="1"/>
</dbReference>
<accession>A0A5J4T3U1</accession>
<evidence type="ECO:0000256" key="1">
    <source>
        <dbReference type="ARBA" id="ARBA00004071"/>
    </source>
</evidence>
<dbReference type="GO" id="GO:0016139">
    <property type="term" value="P:glycoside catabolic process"/>
    <property type="evidence" value="ECO:0007669"/>
    <property type="project" value="TreeGrafter"/>
</dbReference>
<dbReference type="InterPro" id="IPR013780">
    <property type="entry name" value="Glyco_hydro_b"/>
</dbReference>
<reference evidence="8" key="1">
    <citation type="submission" date="2019-03" db="EMBL/GenBank/DDBJ databases">
        <title>Single cell metagenomics reveals metabolic interactions within the superorganism composed of flagellate Streblomastix strix and complex community of Bacteroidetes bacteria on its surface.</title>
        <authorList>
            <person name="Treitli S.C."/>
            <person name="Kolisko M."/>
            <person name="Husnik F."/>
            <person name="Keeling P."/>
            <person name="Hampl V."/>
        </authorList>
    </citation>
    <scope>NUCLEOTIDE SEQUENCE</scope>
    <source>
        <strain evidence="8">STM</strain>
    </source>
</reference>
<gene>
    <name evidence="8" type="ORF">EZS27_000323</name>
</gene>
<protein>
    <recommendedName>
        <fullName evidence="3">alpha-L-fucosidase</fullName>
        <ecNumber evidence="3">3.2.1.51</ecNumber>
    </recommendedName>
</protein>
<name>A0A5J4T3U1_9ZZZZ</name>